<gene>
    <name evidence="1" type="ORF">MM415B02485_0015</name>
    <name evidence="2" type="ORF">TM448B03494_0012</name>
</gene>
<accession>A0A6M3L9W8</accession>
<dbReference type="AlphaFoldDB" id="A0A6M3L9W8"/>
<proteinExistence type="predicted"/>
<protein>
    <submittedName>
        <fullName evidence="1">Uncharacterized protein</fullName>
    </submittedName>
</protein>
<dbReference type="EMBL" id="MT145019">
    <property type="protein sequence ID" value="QJI02656.1"/>
    <property type="molecule type" value="Genomic_DNA"/>
</dbReference>
<organism evidence="1">
    <name type="scientific">viral metagenome</name>
    <dbReference type="NCBI Taxonomy" id="1070528"/>
    <lineage>
        <taxon>unclassified sequences</taxon>
        <taxon>metagenomes</taxon>
        <taxon>organismal metagenomes</taxon>
    </lineage>
</organism>
<name>A0A6M3L9W8_9ZZZZ</name>
<sequence length="245" mass="26352">MNSQEINLVLADLSRNGIMFYEPKNWFGFCDHFVNYNVYDGTASPDGMWQDINDAGTGTNTLNDTHGGTLSIVTSADNDDYHFLSSRSECVKFQANKEVIAEAIIKLTEASTSAANWIFGLSSVNDATLMGAAGAGPPAEYDGAVFFKVDGTMYIQTETSNATTQVTSATALAFVSATEYRLRLHFIPSSATAAIVNFEINGTRVASHAITITGLEEMHFVFGVKAGTTAAETLIVDSVMLKAQR</sequence>
<reference evidence="1" key="1">
    <citation type="submission" date="2020-03" db="EMBL/GenBank/DDBJ databases">
        <title>The deep terrestrial virosphere.</title>
        <authorList>
            <person name="Holmfeldt K."/>
            <person name="Nilsson E."/>
            <person name="Simone D."/>
            <person name="Lopez-Fernandez M."/>
            <person name="Wu X."/>
            <person name="de Brujin I."/>
            <person name="Lundin D."/>
            <person name="Andersson A."/>
            <person name="Bertilsson S."/>
            <person name="Dopson M."/>
        </authorList>
    </citation>
    <scope>NUCLEOTIDE SEQUENCE</scope>
    <source>
        <strain evidence="1">MM415B02485</strain>
        <strain evidence="2">TM448B03494</strain>
    </source>
</reference>
<evidence type="ECO:0000313" key="1">
    <source>
        <dbReference type="EMBL" id="QJA89888.1"/>
    </source>
</evidence>
<dbReference type="EMBL" id="MT142875">
    <property type="protein sequence ID" value="QJA89888.1"/>
    <property type="molecule type" value="Genomic_DNA"/>
</dbReference>
<evidence type="ECO:0000313" key="2">
    <source>
        <dbReference type="EMBL" id="QJI02656.1"/>
    </source>
</evidence>